<dbReference type="Proteomes" id="UP000614811">
    <property type="component" value="Unassembled WGS sequence"/>
</dbReference>
<evidence type="ECO:0000313" key="1">
    <source>
        <dbReference type="EMBL" id="GHA20977.1"/>
    </source>
</evidence>
<name>A0A918S2B7_9GAMM</name>
<dbReference type="Pfam" id="PF05638">
    <property type="entry name" value="T6SS_HCP"/>
    <property type="match status" value="1"/>
</dbReference>
<reference evidence="1" key="1">
    <citation type="journal article" date="2014" name="Int. J. Syst. Evol. Microbiol.">
        <title>Complete genome sequence of Corynebacterium casei LMG S-19264T (=DSM 44701T), isolated from a smear-ripened cheese.</title>
        <authorList>
            <consortium name="US DOE Joint Genome Institute (JGI-PGF)"/>
            <person name="Walter F."/>
            <person name="Albersmeier A."/>
            <person name="Kalinowski J."/>
            <person name="Ruckert C."/>
        </authorList>
    </citation>
    <scope>NUCLEOTIDE SEQUENCE</scope>
    <source>
        <strain evidence="1">KCTC 12711</strain>
    </source>
</reference>
<keyword evidence="2" id="KW-1185">Reference proteome</keyword>
<dbReference type="EMBL" id="BMXA01000009">
    <property type="protein sequence ID" value="GHA20977.1"/>
    <property type="molecule type" value="Genomic_DNA"/>
</dbReference>
<proteinExistence type="predicted"/>
<evidence type="ECO:0000313" key="2">
    <source>
        <dbReference type="Proteomes" id="UP000614811"/>
    </source>
</evidence>
<dbReference type="InterPro" id="IPR008514">
    <property type="entry name" value="T6SS_Hcp"/>
</dbReference>
<dbReference type="InterPro" id="IPR053165">
    <property type="entry name" value="HSI-I_assembly_Hcp1"/>
</dbReference>
<sequence>MDLVLLQPGNTDIVTNPGEGGSLIAGNVNGLPDDIKLDGCIELLSYHYGMKQQMTTDVSNSARTSGRPSLTDITCVKYYDKTSTAFYQQCLIGKPIDSGDPKAPTKLFLLRNAPGKDDTNTIANIMTIEMQNAMISSIECQSHPNDMATEQFTLNFTDIQWTYSAQLADATIKGQKIANWSVARNRPSAFTTYS</sequence>
<gene>
    <name evidence="1" type="ORF">GCM10008090_33640</name>
</gene>
<organism evidence="1 2">
    <name type="scientific">Arenicella chitinivorans</name>
    <dbReference type="NCBI Taxonomy" id="1329800"/>
    <lineage>
        <taxon>Bacteria</taxon>
        <taxon>Pseudomonadati</taxon>
        <taxon>Pseudomonadota</taxon>
        <taxon>Gammaproteobacteria</taxon>
        <taxon>Arenicellales</taxon>
        <taxon>Arenicellaceae</taxon>
        <taxon>Arenicella</taxon>
    </lineage>
</organism>
<protein>
    <submittedName>
        <fullName evidence="1">Virulence factor for secretion apparatus</fullName>
    </submittedName>
</protein>
<dbReference type="AlphaFoldDB" id="A0A918S2B7"/>
<dbReference type="SUPFAM" id="SSF141452">
    <property type="entry name" value="Hcp1-like"/>
    <property type="match status" value="1"/>
</dbReference>
<dbReference type="Gene3D" id="2.30.110.20">
    <property type="entry name" value="Hcp1-like"/>
    <property type="match status" value="1"/>
</dbReference>
<dbReference type="PANTHER" id="PTHR36152:SF1">
    <property type="entry name" value="UBIQUITIN-LIKE DOMAIN-CONTAINING PROTEIN"/>
    <property type="match status" value="1"/>
</dbReference>
<reference evidence="1" key="2">
    <citation type="submission" date="2020-09" db="EMBL/GenBank/DDBJ databases">
        <authorList>
            <person name="Sun Q."/>
            <person name="Kim S."/>
        </authorList>
    </citation>
    <scope>NUCLEOTIDE SEQUENCE</scope>
    <source>
        <strain evidence="1">KCTC 12711</strain>
    </source>
</reference>
<comment type="caution">
    <text evidence="1">The sequence shown here is derived from an EMBL/GenBank/DDBJ whole genome shotgun (WGS) entry which is preliminary data.</text>
</comment>
<dbReference type="InterPro" id="IPR036624">
    <property type="entry name" value="Hcp1-lik_sf"/>
</dbReference>
<dbReference type="RefSeq" id="WP_189402878.1">
    <property type="nucleotide sequence ID" value="NZ_BMXA01000009.1"/>
</dbReference>
<accession>A0A918S2B7</accession>
<dbReference type="PANTHER" id="PTHR36152">
    <property type="entry name" value="CYTOPLASMIC PROTEIN-RELATED"/>
    <property type="match status" value="1"/>
</dbReference>